<feature type="compositionally biased region" description="Basic and acidic residues" evidence="1">
    <location>
        <begin position="46"/>
        <end position="57"/>
    </location>
</feature>
<feature type="compositionally biased region" description="Basic and acidic residues" evidence="1">
    <location>
        <begin position="100"/>
        <end position="110"/>
    </location>
</feature>
<feature type="region of interest" description="Disordered" evidence="1">
    <location>
        <begin position="98"/>
        <end position="207"/>
    </location>
</feature>
<feature type="compositionally biased region" description="Polar residues" evidence="1">
    <location>
        <begin position="63"/>
        <end position="75"/>
    </location>
</feature>
<organism evidence="2 3">
    <name type="scientific">Cocos nucifera</name>
    <name type="common">Coconut palm</name>
    <dbReference type="NCBI Taxonomy" id="13894"/>
    <lineage>
        <taxon>Eukaryota</taxon>
        <taxon>Viridiplantae</taxon>
        <taxon>Streptophyta</taxon>
        <taxon>Embryophyta</taxon>
        <taxon>Tracheophyta</taxon>
        <taxon>Spermatophyta</taxon>
        <taxon>Magnoliopsida</taxon>
        <taxon>Liliopsida</taxon>
        <taxon>Arecaceae</taxon>
        <taxon>Arecoideae</taxon>
        <taxon>Cocoseae</taxon>
        <taxon>Attaleinae</taxon>
        <taxon>Cocos</taxon>
    </lineage>
</organism>
<dbReference type="AlphaFoldDB" id="A0A8K0IH32"/>
<dbReference type="EMBL" id="CM017879">
    <property type="protein sequence ID" value="KAG1358592.1"/>
    <property type="molecule type" value="Genomic_DNA"/>
</dbReference>
<gene>
    <name evidence="2" type="ORF">COCNU_08G000380</name>
</gene>
<evidence type="ECO:0000256" key="1">
    <source>
        <dbReference type="SAM" id="MobiDB-lite"/>
    </source>
</evidence>
<dbReference type="PANTHER" id="PTHR33130:SF43">
    <property type="entry name" value="OS01G0688600 PROTEIN"/>
    <property type="match status" value="1"/>
</dbReference>
<dbReference type="PANTHER" id="PTHR33130">
    <property type="entry name" value="PUTATIVE (DUF1639)-RELATED"/>
    <property type="match status" value="1"/>
</dbReference>
<evidence type="ECO:0000313" key="3">
    <source>
        <dbReference type="Proteomes" id="UP000797356"/>
    </source>
</evidence>
<dbReference type="InterPro" id="IPR012438">
    <property type="entry name" value="DUF1639"/>
</dbReference>
<comment type="caution">
    <text evidence="2">The sequence shown here is derived from an EMBL/GenBank/DDBJ whole genome shotgun (WGS) entry which is preliminary data.</text>
</comment>
<keyword evidence="3" id="KW-1185">Reference proteome</keyword>
<feature type="compositionally biased region" description="Basic and acidic residues" evidence="1">
    <location>
        <begin position="158"/>
        <end position="170"/>
    </location>
</feature>
<dbReference type="Pfam" id="PF07797">
    <property type="entry name" value="DUF1639"/>
    <property type="match status" value="1"/>
</dbReference>
<accession>A0A8K0IH32</accession>
<feature type="compositionally biased region" description="Basic and acidic residues" evidence="1">
    <location>
        <begin position="1"/>
        <end position="12"/>
    </location>
</feature>
<name>A0A8K0IH32_COCNU</name>
<reference evidence="2" key="2">
    <citation type="submission" date="2019-07" db="EMBL/GenBank/DDBJ databases">
        <authorList>
            <person name="Yang Y."/>
            <person name="Bocs S."/>
            <person name="Baudouin L."/>
        </authorList>
    </citation>
    <scope>NUCLEOTIDE SEQUENCE</scope>
    <source>
        <tissue evidence="2">Spear leaf of Hainan Tall coconut</tissue>
    </source>
</reference>
<dbReference type="OrthoDB" id="777687at2759"/>
<proteinExistence type="predicted"/>
<dbReference type="Proteomes" id="UP000797356">
    <property type="component" value="Chromosome 8"/>
</dbReference>
<evidence type="ECO:0000313" key="2">
    <source>
        <dbReference type="EMBL" id="KAG1358592.1"/>
    </source>
</evidence>
<protein>
    <submittedName>
        <fullName evidence="2">Putative WAS/WASL-interacting protein family member 3-like</fullName>
    </submittedName>
</protein>
<feature type="region of interest" description="Disordered" evidence="1">
    <location>
        <begin position="1"/>
        <end position="76"/>
    </location>
</feature>
<sequence>MVLRFSEIDKTKKPPPAAATAGPSFSVPFKNPTLRWGSTRRMRCHPVSDRRGPDDLHPPPPTSHQTRNDPSTSCGRFSVPFKNPALWWGSTRRMCCQPVSDHRDPTDRRPSSASPSPPPTSHQTKNDPTPPPGRPRLVIRIPCRTQAKDPEIDGPPAPEERRDHHQETRKAATGAAPLEIARPVAGPVTRTLRSRAGSQGEEKTVKKVRPAEFSISLSHEEIMEDFIAMTAAKPPRRPKKRPRLLEKNLNGIFPGSELPKIITAGLYSLR</sequence>
<reference evidence="2" key="1">
    <citation type="journal article" date="2017" name="Gigascience">
        <title>The genome draft of coconut (Cocos nucifera).</title>
        <authorList>
            <person name="Xiao Y."/>
            <person name="Xu P."/>
            <person name="Fan H."/>
            <person name="Baudouin L."/>
            <person name="Xia W."/>
            <person name="Bocs S."/>
            <person name="Xu J."/>
            <person name="Li Q."/>
            <person name="Guo A."/>
            <person name="Zhou L."/>
            <person name="Li J."/>
            <person name="Wu Y."/>
            <person name="Ma Z."/>
            <person name="Armero A."/>
            <person name="Issali A.E."/>
            <person name="Liu N."/>
            <person name="Peng M."/>
            <person name="Yang Y."/>
        </authorList>
    </citation>
    <scope>NUCLEOTIDE SEQUENCE</scope>
    <source>
        <tissue evidence="2">Spear leaf of Hainan Tall coconut</tissue>
    </source>
</reference>